<dbReference type="SUPFAM" id="SSF50249">
    <property type="entry name" value="Nucleic acid-binding proteins"/>
    <property type="match status" value="1"/>
</dbReference>
<accession>A0ABU7GGJ1</accession>
<sequence length="69" mass="7947">MTNHGKVQTFNRMTGTGFISPEDGGELLPFRQIDVYRNVGDEVQERQRFRYEVDFDADGERQAVNLHSA</sequence>
<keyword evidence="3" id="KW-1185">Reference proteome</keyword>
<dbReference type="RefSeq" id="WP_354145309.1">
    <property type="nucleotide sequence ID" value="NZ_JAZDQV010000011.1"/>
</dbReference>
<dbReference type="PROSITE" id="PS51857">
    <property type="entry name" value="CSD_2"/>
    <property type="match status" value="1"/>
</dbReference>
<evidence type="ECO:0000313" key="2">
    <source>
        <dbReference type="EMBL" id="MEE1878203.1"/>
    </source>
</evidence>
<dbReference type="EMBL" id="JAZDQV010000011">
    <property type="protein sequence ID" value="MEE1878203.1"/>
    <property type="molecule type" value="Genomic_DNA"/>
</dbReference>
<evidence type="ECO:0000313" key="3">
    <source>
        <dbReference type="Proteomes" id="UP001343492"/>
    </source>
</evidence>
<evidence type="ECO:0000259" key="1">
    <source>
        <dbReference type="PROSITE" id="PS51857"/>
    </source>
</evidence>
<dbReference type="InterPro" id="IPR002059">
    <property type="entry name" value="CSP_DNA-bd"/>
</dbReference>
<dbReference type="Proteomes" id="UP001343492">
    <property type="component" value="Unassembled WGS sequence"/>
</dbReference>
<comment type="caution">
    <text evidence="2">The sequence shown here is derived from an EMBL/GenBank/DDBJ whole genome shotgun (WGS) entry which is preliminary data.</text>
</comment>
<name>A0ABU7GGJ1_9SPHN</name>
<organism evidence="2 3">
    <name type="scientific">Altererythrobacter litoralis</name>
    <dbReference type="NCBI Taxonomy" id="3113904"/>
    <lineage>
        <taxon>Bacteria</taxon>
        <taxon>Pseudomonadati</taxon>
        <taxon>Pseudomonadota</taxon>
        <taxon>Alphaproteobacteria</taxon>
        <taxon>Sphingomonadales</taxon>
        <taxon>Erythrobacteraceae</taxon>
        <taxon>Altererythrobacter</taxon>
    </lineage>
</organism>
<protein>
    <submittedName>
        <fullName evidence="2">Cold-shock protein</fullName>
    </submittedName>
</protein>
<gene>
    <name evidence="2" type="ORF">VRS74_10965</name>
</gene>
<reference evidence="2 3" key="1">
    <citation type="submission" date="2024-01" db="EMBL/GenBank/DDBJ databases">
        <title>The genome sequence of Erythrobacteraceae sp. strain 1XM1-14.</title>
        <authorList>
            <person name="Liu Y."/>
        </authorList>
    </citation>
    <scope>NUCLEOTIDE SEQUENCE [LARGE SCALE GENOMIC DNA]</scope>
    <source>
        <strain evidence="2 3">1XM1-14</strain>
    </source>
</reference>
<feature type="domain" description="CSD" evidence="1">
    <location>
        <begin position="2"/>
        <end position="68"/>
    </location>
</feature>
<proteinExistence type="predicted"/>
<dbReference type="InterPro" id="IPR012340">
    <property type="entry name" value="NA-bd_OB-fold"/>
</dbReference>
<dbReference type="Gene3D" id="2.40.50.140">
    <property type="entry name" value="Nucleic acid-binding proteins"/>
    <property type="match status" value="1"/>
</dbReference>